<proteinExistence type="predicted"/>
<protein>
    <submittedName>
        <fullName evidence="1">Uncharacterized protein</fullName>
    </submittedName>
</protein>
<evidence type="ECO:0000313" key="2">
    <source>
        <dbReference type="Proteomes" id="UP001180020"/>
    </source>
</evidence>
<gene>
    <name evidence="1" type="ORF">QJS10_CPB21g00781</name>
</gene>
<evidence type="ECO:0000313" key="1">
    <source>
        <dbReference type="EMBL" id="KAK1284772.1"/>
    </source>
</evidence>
<dbReference type="AlphaFoldDB" id="A0AAV9C7U3"/>
<reference evidence="1" key="1">
    <citation type="journal article" date="2023" name="Nat. Commun.">
        <title>Diploid and tetraploid genomes of Acorus and the evolution of monocots.</title>
        <authorList>
            <person name="Ma L."/>
            <person name="Liu K.W."/>
            <person name="Li Z."/>
            <person name="Hsiao Y.Y."/>
            <person name="Qi Y."/>
            <person name="Fu T."/>
            <person name="Tang G.D."/>
            <person name="Zhang D."/>
            <person name="Sun W.H."/>
            <person name="Liu D.K."/>
            <person name="Li Y."/>
            <person name="Chen G.Z."/>
            <person name="Liu X.D."/>
            <person name="Liao X.Y."/>
            <person name="Jiang Y.T."/>
            <person name="Yu X."/>
            <person name="Hao Y."/>
            <person name="Huang J."/>
            <person name="Zhao X.W."/>
            <person name="Ke S."/>
            <person name="Chen Y.Y."/>
            <person name="Wu W.L."/>
            <person name="Hsu J.L."/>
            <person name="Lin Y.F."/>
            <person name="Huang M.D."/>
            <person name="Li C.Y."/>
            <person name="Huang L."/>
            <person name="Wang Z.W."/>
            <person name="Zhao X."/>
            <person name="Zhong W.Y."/>
            <person name="Peng D.H."/>
            <person name="Ahmad S."/>
            <person name="Lan S."/>
            <person name="Zhang J.S."/>
            <person name="Tsai W.C."/>
            <person name="Van de Peer Y."/>
            <person name="Liu Z.J."/>
        </authorList>
    </citation>
    <scope>NUCLEOTIDE SEQUENCE</scope>
    <source>
        <strain evidence="1">CP</strain>
    </source>
</reference>
<reference evidence="1" key="2">
    <citation type="submission" date="2023-06" db="EMBL/GenBank/DDBJ databases">
        <authorList>
            <person name="Ma L."/>
            <person name="Liu K.-W."/>
            <person name="Li Z."/>
            <person name="Hsiao Y.-Y."/>
            <person name="Qi Y."/>
            <person name="Fu T."/>
            <person name="Tang G."/>
            <person name="Zhang D."/>
            <person name="Sun W.-H."/>
            <person name="Liu D.-K."/>
            <person name="Li Y."/>
            <person name="Chen G.-Z."/>
            <person name="Liu X.-D."/>
            <person name="Liao X.-Y."/>
            <person name="Jiang Y.-T."/>
            <person name="Yu X."/>
            <person name="Hao Y."/>
            <person name="Huang J."/>
            <person name="Zhao X.-W."/>
            <person name="Ke S."/>
            <person name="Chen Y.-Y."/>
            <person name="Wu W.-L."/>
            <person name="Hsu J.-L."/>
            <person name="Lin Y.-F."/>
            <person name="Huang M.-D."/>
            <person name="Li C.-Y."/>
            <person name="Huang L."/>
            <person name="Wang Z.-W."/>
            <person name="Zhao X."/>
            <person name="Zhong W.-Y."/>
            <person name="Peng D.-H."/>
            <person name="Ahmad S."/>
            <person name="Lan S."/>
            <person name="Zhang J.-S."/>
            <person name="Tsai W.-C."/>
            <person name="Van De Peer Y."/>
            <person name="Liu Z.-J."/>
        </authorList>
    </citation>
    <scope>NUCLEOTIDE SEQUENCE</scope>
    <source>
        <strain evidence="1">CP</strain>
        <tissue evidence="1">Leaves</tissue>
    </source>
</reference>
<name>A0AAV9C7U3_ACOCL</name>
<keyword evidence="2" id="KW-1185">Reference proteome</keyword>
<dbReference type="EMBL" id="JAUJYO010000021">
    <property type="protein sequence ID" value="KAK1284772.1"/>
    <property type="molecule type" value="Genomic_DNA"/>
</dbReference>
<dbReference type="Proteomes" id="UP001180020">
    <property type="component" value="Unassembled WGS sequence"/>
</dbReference>
<sequence>MKWRHGDDGDDAVFCLLGRAAPYLSEGRYKELRLEDEVRRGKLTVVNKMLR</sequence>
<organism evidence="1 2">
    <name type="scientific">Acorus calamus</name>
    <name type="common">Sweet flag</name>
    <dbReference type="NCBI Taxonomy" id="4465"/>
    <lineage>
        <taxon>Eukaryota</taxon>
        <taxon>Viridiplantae</taxon>
        <taxon>Streptophyta</taxon>
        <taxon>Embryophyta</taxon>
        <taxon>Tracheophyta</taxon>
        <taxon>Spermatophyta</taxon>
        <taxon>Magnoliopsida</taxon>
        <taxon>Liliopsida</taxon>
        <taxon>Acoraceae</taxon>
        <taxon>Acorus</taxon>
    </lineage>
</organism>
<accession>A0AAV9C7U3</accession>
<comment type="caution">
    <text evidence="1">The sequence shown here is derived from an EMBL/GenBank/DDBJ whole genome shotgun (WGS) entry which is preliminary data.</text>
</comment>